<evidence type="ECO:0000313" key="9">
    <source>
        <dbReference type="Proteomes" id="UP001595882"/>
    </source>
</evidence>
<evidence type="ECO:0000256" key="4">
    <source>
        <dbReference type="ARBA" id="ARBA00022989"/>
    </source>
</evidence>
<feature type="transmembrane region" description="Helical" evidence="7">
    <location>
        <begin position="5"/>
        <end position="22"/>
    </location>
</feature>
<dbReference type="InterPro" id="IPR000390">
    <property type="entry name" value="Small_drug/metabolite_transptr"/>
</dbReference>
<dbReference type="Pfam" id="PF00893">
    <property type="entry name" value="Multi_Drug_Res"/>
    <property type="match status" value="1"/>
</dbReference>
<dbReference type="Gene3D" id="1.10.3730.20">
    <property type="match status" value="1"/>
</dbReference>
<dbReference type="SUPFAM" id="SSF103481">
    <property type="entry name" value="Multidrug resistance efflux transporter EmrE"/>
    <property type="match status" value="1"/>
</dbReference>
<name>A0ABV8WUW8_9BACI</name>
<accession>A0ABV8WUW8</accession>
<evidence type="ECO:0000256" key="1">
    <source>
        <dbReference type="ARBA" id="ARBA00004651"/>
    </source>
</evidence>
<dbReference type="InterPro" id="IPR045324">
    <property type="entry name" value="Small_multidrug_res"/>
</dbReference>
<keyword evidence="5 7" id="KW-0472">Membrane</keyword>
<comment type="subcellular location">
    <subcellularLocation>
        <location evidence="1 6">Cell membrane</location>
        <topology evidence="1 6">Multi-pass membrane protein</topology>
    </subcellularLocation>
</comment>
<keyword evidence="9" id="KW-1185">Reference proteome</keyword>
<comment type="caution">
    <text evidence="8">The sequence shown here is derived from an EMBL/GenBank/DDBJ whole genome shotgun (WGS) entry which is preliminary data.</text>
</comment>
<organism evidence="8 9">
    <name type="scientific">Gracilibacillus xinjiangensis</name>
    <dbReference type="NCBI Taxonomy" id="1193282"/>
    <lineage>
        <taxon>Bacteria</taxon>
        <taxon>Bacillati</taxon>
        <taxon>Bacillota</taxon>
        <taxon>Bacilli</taxon>
        <taxon>Bacillales</taxon>
        <taxon>Bacillaceae</taxon>
        <taxon>Gracilibacillus</taxon>
    </lineage>
</organism>
<evidence type="ECO:0000256" key="5">
    <source>
        <dbReference type="ARBA" id="ARBA00023136"/>
    </source>
</evidence>
<dbReference type="EMBL" id="JBHSDT010000004">
    <property type="protein sequence ID" value="MFC4403052.1"/>
    <property type="molecule type" value="Genomic_DNA"/>
</dbReference>
<dbReference type="RefSeq" id="WP_390251228.1">
    <property type="nucleotide sequence ID" value="NZ_JBHSDT010000004.1"/>
</dbReference>
<keyword evidence="4 7" id="KW-1133">Transmembrane helix</keyword>
<comment type="similarity">
    <text evidence="6">Belongs to the drug/metabolite transporter (DMT) superfamily. Small multidrug resistance (SMR) (TC 2.A.7.1) family.</text>
</comment>
<proteinExistence type="inferred from homology"/>
<keyword evidence="2" id="KW-1003">Cell membrane</keyword>
<keyword evidence="3 6" id="KW-0812">Transmembrane</keyword>
<evidence type="ECO:0000256" key="3">
    <source>
        <dbReference type="ARBA" id="ARBA00022692"/>
    </source>
</evidence>
<evidence type="ECO:0000313" key="8">
    <source>
        <dbReference type="EMBL" id="MFC4403052.1"/>
    </source>
</evidence>
<feature type="transmembrane region" description="Helical" evidence="7">
    <location>
        <begin position="28"/>
        <end position="46"/>
    </location>
</feature>
<protein>
    <submittedName>
        <fullName evidence="8">DMT family transporter</fullName>
    </submittedName>
</protein>
<feature type="transmembrane region" description="Helical" evidence="7">
    <location>
        <begin position="83"/>
        <end position="99"/>
    </location>
</feature>
<feature type="transmembrane region" description="Helical" evidence="7">
    <location>
        <begin position="58"/>
        <end position="77"/>
    </location>
</feature>
<evidence type="ECO:0000256" key="6">
    <source>
        <dbReference type="RuleBase" id="RU003942"/>
    </source>
</evidence>
<dbReference type="PANTHER" id="PTHR30561:SF7">
    <property type="entry name" value="GUANIDINIUM EFFLUX SYSTEM SUBUNIT GDNC-RELATED"/>
    <property type="match status" value="1"/>
</dbReference>
<sequence>MYKEWLKIVFAALFEVLWVVGLTHADNILEWCLTVIAITVSFYFLIMGGRKLPTGTVYTVFVGLGTAGTVLVDILLFQEPFNIWKILFIVLLLVGVIGLKMTTDDGKKDGVV</sequence>
<dbReference type="PANTHER" id="PTHR30561">
    <property type="entry name" value="SMR FAMILY PROTON-DEPENDENT DRUG EFFLUX TRANSPORTER SUGE"/>
    <property type="match status" value="1"/>
</dbReference>
<evidence type="ECO:0000256" key="7">
    <source>
        <dbReference type="SAM" id="Phobius"/>
    </source>
</evidence>
<dbReference type="InterPro" id="IPR037185">
    <property type="entry name" value="EmrE-like"/>
</dbReference>
<dbReference type="Proteomes" id="UP001595882">
    <property type="component" value="Unassembled WGS sequence"/>
</dbReference>
<reference evidence="9" key="1">
    <citation type="journal article" date="2019" name="Int. J. Syst. Evol. Microbiol.">
        <title>The Global Catalogue of Microorganisms (GCM) 10K type strain sequencing project: providing services to taxonomists for standard genome sequencing and annotation.</title>
        <authorList>
            <consortium name="The Broad Institute Genomics Platform"/>
            <consortium name="The Broad Institute Genome Sequencing Center for Infectious Disease"/>
            <person name="Wu L."/>
            <person name="Ma J."/>
        </authorList>
    </citation>
    <scope>NUCLEOTIDE SEQUENCE [LARGE SCALE GENOMIC DNA]</scope>
    <source>
        <strain evidence="9">CCUG 37865</strain>
    </source>
</reference>
<gene>
    <name evidence="8" type="ORF">ACFOY7_08185</name>
</gene>
<evidence type="ECO:0000256" key="2">
    <source>
        <dbReference type="ARBA" id="ARBA00022475"/>
    </source>
</evidence>